<accession>A0A6C0CXW0</accession>
<feature type="compositionally biased region" description="Basic residues" evidence="1">
    <location>
        <begin position="631"/>
        <end position="652"/>
    </location>
</feature>
<feature type="region of interest" description="Disordered" evidence="1">
    <location>
        <begin position="1"/>
        <end position="29"/>
    </location>
</feature>
<feature type="transmembrane region" description="Helical" evidence="2">
    <location>
        <begin position="243"/>
        <end position="263"/>
    </location>
</feature>
<feature type="transmembrane region" description="Helical" evidence="2">
    <location>
        <begin position="562"/>
        <end position="582"/>
    </location>
</feature>
<reference evidence="3" key="1">
    <citation type="journal article" date="2020" name="Nature">
        <title>Giant virus diversity and host interactions through global metagenomics.</title>
        <authorList>
            <person name="Schulz F."/>
            <person name="Roux S."/>
            <person name="Paez-Espino D."/>
            <person name="Jungbluth S."/>
            <person name="Walsh D.A."/>
            <person name="Denef V.J."/>
            <person name="McMahon K.D."/>
            <person name="Konstantinidis K.T."/>
            <person name="Eloe-Fadrosh E.A."/>
            <person name="Kyrpides N.C."/>
            <person name="Woyke T."/>
        </authorList>
    </citation>
    <scope>NUCLEOTIDE SEQUENCE</scope>
    <source>
        <strain evidence="3">GVMAG-M-3300023110-24</strain>
    </source>
</reference>
<feature type="transmembrane region" description="Helical" evidence="2">
    <location>
        <begin position="369"/>
        <end position="390"/>
    </location>
</feature>
<feature type="transmembrane region" description="Helical" evidence="2">
    <location>
        <begin position="55"/>
        <end position="73"/>
    </location>
</feature>
<protein>
    <submittedName>
        <fullName evidence="3">Uncharacterized protein</fullName>
    </submittedName>
</protein>
<keyword evidence="2" id="KW-0812">Transmembrane</keyword>
<proteinExistence type="predicted"/>
<evidence type="ECO:0000256" key="1">
    <source>
        <dbReference type="SAM" id="MobiDB-lite"/>
    </source>
</evidence>
<feature type="transmembrane region" description="Helical" evidence="2">
    <location>
        <begin position="128"/>
        <end position="148"/>
    </location>
</feature>
<dbReference type="AlphaFoldDB" id="A0A6C0CXW0"/>
<keyword evidence="2" id="KW-0472">Membrane</keyword>
<feature type="transmembrane region" description="Helical" evidence="2">
    <location>
        <begin position="479"/>
        <end position="498"/>
    </location>
</feature>
<feature type="region of interest" description="Disordered" evidence="1">
    <location>
        <begin position="611"/>
        <end position="652"/>
    </location>
</feature>
<evidence type="ECO:0000313" key="3">
    <source>
        <dbReference type="EMBL" id="QHT09073.1"/>
    </source>
</evidence>
<keyword evidence="2" id="KW-1133">Transmembrane helix</keyword>
<name>A0A6C0CXW0_9ZZZZ</name>
<organism evidence="3">
    <name type="scientific">viral metagenome</name>
    <dbReference type="NCBI Taxonomy" id="1070528"/>
    <lineage>
        <taxon>unclassified sequences</taxon>
        <taxon>metagenomes</taxon>
        <taxon>organismal metagenomes</taxon>
    </lineage>
</organism>
<feature type="transmembrane region" description="Helical" evidence="2">
    <location>
        <begin position="204"/>
        <end position="222"/>
    </location>
</feature>
<evidence type="ECO:0000256" key="2">
    <source>
        <dbReference type="SAM" id="Phobius"/>
    </source>
</evidence>
<dbReference type="EMBL" id="MN739508">
    <property type="protein sequence ID" value="QHT09073.1"/>
    <property type="molecule type" value="Genomic_DNA"/>
</dbReference>
<sequence length="652" mass="73933">MPRAAEPEDPPLKLDVSLGSESNVQEEESDNIIERSWKYISDPDNRKSLYKKIPYIINGIMVVYVLGSCVYMINTNREYDSDKEFLTRKDLTESEQNMSNASLVEDMDKRINNIKINAGQRFKTLFKQLFICSLVYLLICKIIFGPILTGEKDQLFAILIMFILGGTGKMIEGYGLRGCLNIPGIKTNNPSQVLIFDMFFTNTFAYLMDFVFAFAITIIGLKSSDEDRLKIMNNNLELSLENVCRYLAYLFTVLSFVLLSGIIRPKVGLALYRIIGVPIVDAKDLRKDKNGSLILPTDVSKYIQDIRKEDESKDKPKYDENTSDETILEDNPVLSMMGDTSVKYSDALKGIFGKKVDDPLLYYNTAYKGMGIIMAGVVELIVFICILFPARKFLLYNFKTNSQNTNNEDYIEGKSMLIFKNVIVFVILATLFFLGRYLTYGEWLYVEREDNDQKIIIPKSNSDSSSCDGPWPLTINFNYVLLIISSVLLCLTSIYILWGSTNMMLYVGILVPFIFSYGFVAFITNFLIPKENELDNKEPHSKDWRSSYMNIFNPERDESGRGFSFGISFVIALAMTLMMWFVSGRRRPDGWGLTKDKPDITANWSVKGPEAFRTTGILKQSETSTGGSGVKSRKGKKSSAKKSKGKAKGKKK</sequence>
<feature type="transmembrane region" description="Helical" evidence="2">
    <location>
        <begin position="505"/>
        <end position="528"/>
    </location>
</feature>
<feature type="transmembrane region" description="Helical" evidence="2">
    <location>
        <begin position="417"/>
        <end position="438"/>
    </location>
</feature>